<reference evidence="6 7" key="1">
    <citation type="submission" date="2019-03" db="EMBL/GenBank/DDBJ databases">
        <title>Genomic Encyclopedia of Type Strains, Phase IV (KMG-IV): sequencing the most valuable type-strain genomes for metagenomic binning, comparative biology and taxonomic classification.</title>
        <authorList>
            <person name="Goeker M."/>
        </authorList>
    </citation>
    <scope>NUCLEOTIDE SEQUENCE [LARGE SCALE GENOMIC DNA]</scope>
    <source>
        <strain evidence="6 7">DSM 16998</strain>
    </source>
</reference>
<dbReference type="InParanoid" id="A0A4R6Q9R1"/>
<name>A0A4R6Q9R1_9BURK</name>
<keyword evidence="4" id="KW-0574">Periplasm</keyword>
<evidence type="ECO:0000313" key="7">
    <source>
        <dbReference type="Proteomes" id="UP000295361"/>
    </source>
</evidence>
<comment type="similarity">
    <text evidence="2">Belongs to the CpxP/Spy family.</text>
</comment>
<dbReference type="Proteomes" id="UP000295361">
    <property type="component" value="Unassembled WGS sequence"/>
</dbReference>
<dbReference type="OrthoDB" id="8589301at2"/>
<feature type="chain" id="PRO_5020991763" evidence="5">
    <location>
        <begin position="29"/>
        <end position="175"/>
    </location>
</feature>
<dbReference type="RefSeq" id="WP_133704130.1">
    <property type="nucleotide sequence ID" value="NZ_SNXS01000019.1"/>
</dbReference>
<evidence type="ECO:0000256" key="3">
    <source>
        <dbReference type="ARBA" id="ARBA00022729"/>
    </source>
</evidence>
<dbReference type="AlphaFoldDB" id="A0A4R6Q9R1"/>
<dbReference type="CDD" id="cd09916">
    <property type="entry name" value="CpxP_like"/>
    <property type="match status" value="1"/>
</dbReference>
<dbReference type="EMBL" id="SNXS01000019">
    <property type="protein sequence ID" value="TDP59041.1"/>
    <property type="molecule type" value="Genomic_DNA"/>
</dbReference>
<proteinExistence type="inferred from homology"/>
<keyword evidence="7" id="KW-1185">Reference proteome</keyword>
<feature type="signal peptide" evidence="5">
    <location>
        <begin position="1"/>
        <end position="28"/>
    </location>
</feature>
<evidence type="ECO:0000313" key="6">
    <source>
        <dbReference type="EMBL" id="TDP59041.1"/>
    </source>
</evidence>
<dbReference type="GO" id="GO:0051082">
    <property type="term" value="F:unfolded protein binding"/>
    <property type="evidence" value="ECO:0007669"/>
    <property type="project" value="TreeGrafter"/>
</dbReference>
<evidence type="ECO:0000256" key="5">
    <source>
        <dbReference type="SAM" id="SignalP"/>
    </source>
</evidence>
<comment type="caution">
    <text evidence="6">The sequence shown here is derived from an EMBL/GenBank/DDBJ whole genome shotgun (WGS) entry which is preliminary data.</text>
</comment>
<dbReference type="PIRSF" id="PIRSF034445">
    <property type="entry name" value="CpxP_Spy"/>
    <property type="match status" value="1"/>
</dbReference>
<dbReference type="PANTHER" id="PTHR38102">
    <property type="entry name" value="PERIPLASMIC CHAPERONE SPY"/>
    <property type="match status" value="1"/>
</dbReference>
<dbReference type="Pfam" id="PF07813">
    <property type="entry name" value="LTXXQ"/>
    <property type="match status" value="1"/>
</dbReference>
<dbReference type="GO" id="GO:0030288">
    <property type="term" value="C:outer membrane-bounded periplasmic space"/>
    <property type="evidence" value="ECO:0007669"/>
    <property type="project" value="TreeGrafter"/>
</dbReference>
<dbReference type="InterPro" id="IPR012899">
    <property type="entry name" value="LTXXQ"/>
</dbReference>
<accession>A0A4R6Q9R1</accession>
<evidence type="ECO:0000256" key="1">
    <source>
        <dbReference type="ARBA" id="ARBA00004418"/>
    </source>
</evidence>
<evidence type="ECO:0000256" key="2">
    <source>
        <dbReference type="ARBA" id="ARBA00008441"/>
    </source>
</evidence>
<gene>
    <name evidence="6" type="ORF">DES47_11922</name>
</gene>
<dbReference type="PANTHER" id="PTHR38102:SF1">
    <property type="entry name" value="PERIPLASMIC CHAPERONE SPY"/>
    <property type="match status" value="1"/>
</dbReference>
<organism evidence="6 7">
    <name type="scientific">Roseateles toxinivorans</name>
    <dbReference type="NCBI Taxonomy" id="270368"/>
    <lineage>
        <taxon>Bacteria</taxon>
        <taxon>Pseudomonadati</taxon>
        <taxon>Pseudomonadota</taxon>
        <taxon>Betaproteobacteria</taxon>
        <taxon>Burkholderiales</taxon>
        <taxon>Sphaerotilaceae</taxon>
        <taxon>Roseateles</taxon>
    </lineage>
</organism>
<dbReference type="InterPro" id="IPR052211">
    <property type="entry name" value="Cpx_auxiliary_protein"/>
</dbReference>
<dbReference type="Gene3D" id="1.20.120.1490">
    <property type="match status" value="1"/>
</dbReference>
<evidence type="ECO:0000256" key="4">
    <source>
        <dbReference type="ARBA" id="ARBA00022764"/>
    </source>
</evidence>
<dbReference type="FunCoup" id="A0A4R6Q9R1">
    <property type="interactions" value="46"/>
</dbReference>
<sequence length="175" mass="18826">MTKLSLKQVLKSTVMVSMLAGAVFTAQAQPMMGHGGHGGPGAHGGGAGMMFGGGRMEHVLDAVDATDAQRAQIKTLTDAAKQDMKTQREAGRKLHEQGLALFGAPVVDANAVEALRQQMLAQHDQASKRMSQLMIDVSRVLTPEQRAKFIERMQKRQARMMQRMHGAPAAPAPTK</sequence>
<keyword evidence="3 5" id="KW-0732">Signal</keyword>
<comment type="subcellular location">
    <subcellularLocation>
        <location evidence="1">Periplasm</location>
    </subcellularLocation>
</comment>
<protein>
    <submittedName>
        <fullName evidence="6">Spy/CpxP family protein refolding chaperone</fullName>
    </submittedName>
</protein>